<evidence type="ECO:0000256" key="3">
    <source>
        <dbReference type="SAM" id="Coils"/>
    </source>
</evidence>
<organism evidence="4 5">
    <name type="scientific">Psittacicella hinzii</name>
    <dbReference type="NCBI Taxonomy" id="2028575"/>
    <lineage>
        <taxon>Bacteria</taxon>
        <taxon>Pseudomonadati</taxon>
        <taxon>Pseudomonadota</taxon>
        <taxon>Gammaproteobacteria</taxon>
        <taxon>Pasteurellales</taxon>
        <taxon>Psittacicellaceae</taxon>
        <taxon>Psittacicella</taxon>
    </lineage>
</organism>
<keyword evidence="2" id="KW-0449">Lipoprotein</keyword>
<feature type="coiled-coil region" evidence="3">
    <location>
        <begin position="218"/>
        <end position="245"/>
    </location>
</feature>
<dbReference type="RefSeq" id="WP_119530346.1">
    <property type="nucleotide sequence ID" value="NZ_JBHSSP010000009.1"/>
</dbReference>
<protein>
    <submittedName>
        <fullName evidence="4">Uncharacterized protein</fullName>
    </submittedName>
</protein>
<dbReference type="GO" id="GO:0016020">
    <property type="term" value="C:membrane"/>
    <property type="evidence" value="ECO:0007669"/>
    <property type="project" value="InterPro"/>
</dbReference>
<proteinExistence type="inferred from homology"/>
<dbReference type="PANTHER" id="PTHR30203:SF29">
    <property type="entry name" value="PROTEIN CYAE"/>
    <property type="match status" value="1"/>
</dbReference>
<evidence type="ECO:0000313" key="5">
    <source>
        <dbReference type="Proteomes" id="UP000265916"/>
    </source>
</evidence>
<comment type="similarity">
    <text evidence="1 2">Belongs to the outer membrane factor (OMF) (TC 1.B.17) family.</text>
</comment>
<dbReference type="InterPro" id="IPR010131">
    <property type="entry name" value="MdtP/NodT-like"/>
</dbReference>
<dbReference type="Gene3D" id="2.20.200.10">
    <property type="entry name" value="Outer membrane efflux proteins (OEP)"/>
    <property type="match status" value="1"/>
</dbReference>
<reference evidence="4 5" key="1">
    <citation type="submission" date="2017-08" db="EMBL/GenBank/DDBJ databases">
        <title>Reclassification of Bisgaard taxon 37 and 44.</title>
        <authorList>
            <person name="Christensen H."/>
        </authorList>
    </citation>
    <scope>NUCLEOTIDE SEQUENCE [LARGE SCALE GENOMIC DNA]</scope>
    <source>
        <strain evidence="4 5">111</strain>
    </source>
</reference>
<dbReference type="Gene3D" id="1.20.1600.10">
    <property type="entry name" value="Outer membrane efflux proteins (OEP)"/>
    <property type="match status" value="1"/>
</dbReference>
<dbReference type="AlphaFoldDB" id="A0A3A1YPC4"/>
<sequence>MKIWQLSTIGLAVLLTACTNNVNLQSDVAIPQSYSQTKETRDTSAITNFATWWLNWHNPELNRLISLGLEHNKDLALAKACLNEIGANYDLAKANRRPQVGASAKAMGAGSNVEAGNYTPDSTTNYGLYGGITASWELDIFGAKTADKDAAYHTMLKTQQEMYGTQLLITANIAQAYFTAQAYKQQKTLVSQQVASLKQLLSYVQGRFQAGKVTSFEVQQVEKQLAATQAQLEVLQANVDTQVRNLAILTGQVPQSFSVDLTTNSLASLPAVPYAGQPSDLLDRRPDLQAAYEQVQAAAAKLASAKADLYPRFTIDFSGFLGRIQLSNQMDYLTGSLASGGIGVSLPIFTAGRIKANINAANARLQQALISYDKTLLQALADVDNAYQMQYALEQQSKNLTQAVKLAQKQVTDAKLMYQYGAKTLDQVLNTIIDSLNYQTQLLNSQLQQAINMLSLYKALGGGW</sequence>
<dbReference type="SUPFAM" id="SSF56954">
    <property type="entry name" value="Outer membrane efflux proteins (OEP)"/>
    <property type="match status" value="1"/>
</dbReference>
<dbReference type="PANTHER" id="PTHR30203">
    <property type="entry name" value="OUTER MEMBRANE CATION EFFLUX PROTEIN"/>
    <property type="match status" value="1"/>
</dbReference>
<dbReference type="PROSITE" id="PS51257">
    <property type="entry name" value="PROKAR_LIPOPROTEIN"/>
    <property type="match status" value="1"/>
</dbReference>
<dbReference type="Pfam" id="PF02321">
    <property type="entry name" value="OEP"/>
    <property type="match status" value="2"/>
</dbReference>
<comment type="caution">
    <text evidence="4">The sequence shown here is derived from an EMBL/GenBank/DDBJ whole genome shotgun (WGS) entry which is preliminary data.</text>
</comment>
<dbReference type="EMBL" id="NRJG01000031">
    <property type="protein sequence ID" value="RIY39465.1"/>
    <property type="molecule type" value="Genomic_DNA"/>
</dbReference>
<evidence type="ECO:0000256" key="2">
    <source>
        <dbReference type="RuleBase" id="RU362097"/>
    </source>
</evidence>
<dbReference type="GO" id="GO:0015562">
    <property type="term" value="F:efflux transmembrane transporter activity"/>
    <property type="evidence" value="ECO:0007669"/>
    <property type="project" value="InterPro"/>
</dbReference>
<keyword evidence="5" id="KW-1185">Reference proteome</keyword>
<keyword evidence="2" id="KW-0812">Transmembrane</keyword>
<keyword evidence="2" id="KW-0472">Membrane</keyword>
<accession>A0A3A1YPC4</accession>
<keyword evidence="3" id="KW-0175">Coiled coil</keyword>
<dbReference type="Proteomes" id="UP000265916">
    <property type="component" value="Unassembled WGS sequence"/>
</dbReference>
<name>A0A3A1YPC4_9GAMM</name>
<dbReference type="NCBIfam" id="TIGR01845">
    <property type="entry name" value="outer_NodT"/>
    <property type="match status" value="1"/>
</dbReference>
<gene>
    <name evidence="4" type="ORF">CKF58_02050</name>
</gene>
<evidence type="ECO:0000256" key="1">
    <source>
        <dbReference type="ARBA" id="ARBA00007613"/>
    </source>
</evidence>
<dbReference type="OrthoDB" id="9770517at2"/>
<evidence type="ECO:0000313" key="4">
    <source>
        <dbReference type="EMBL" id="RIY39465.1"/>
    </source>
</evidence>
<dbReference type="InterPro" id="IPR003423">
    <property type="entry name" value="OMP_efflux"/>
</dbReference>